<dbReference type="CDD" id="cd08659">
    <property type="entry name" value="M20_ArgE_DapE-like"/>
    <property type="match status" value="1"/>
</dbReference>
<gene>
    <name evidence="8" type="ORF">EFW17_02000</name>
</gene>
<accession>A0A3N0EIJ3</accession>
<evidence type="ECO:0000259" key="7">
    <source>
        <dbReference type="Pfam" id="PF07687"/>
    </source>
</evidence>
<evidence type="ECO:0000256" key="2">
    <source>
        <dbReference type="ARBA" id="ARBA00006247"/>
    </source>
</evidence>
<keyword evidence="9" id="KW-1185">Reference proteome</keyword>
<proteinExistence type="inferred from homology"/>
<keyword evidence="3" id="KW-0479">Metal-binding</keyword>
<feature type="compositionally biased region" description="Basic and acidic residues" evidence="6">
    <location>
        <begin position="1"/>
        <end position="12"/>
    </location>
</feature>
<dbReference type="PANTHER" id="PTHR43808:SF8">
    <property type="entry name" value="PEPTIDASE M20 DIMERISATION DOMAIN-CONTAINING PROTEIN"/>
    <property type="match status" value="1"/>
</dbReference>
<dbReference type="InterPro" id="IPR036264">
    <property type="entry name" value="Bact_exopeptidase_dim_dom"/>
</dbReference>
<evidence type="ECO:0000256" key="5">
    <source>
        <dbReference type="ARBA" id="ARBA00022833"/>
    </source>
</evidence>
<name>A0A3N0EIJ3_9ACTN</name>
<dbReference type="OrthoDB" id="7055905at2"/>
<keyword evidence="4" id="KW-0378">Hydrolase</keyword>
<dbReference type="SUPFAM" id="SSF55031">
    <property type="entry name" value="Bacterial exopeptidase dimerisation domain"/>
    <property type="match status" value="1"/>
</dbReference>
<comment type="caution">
    <text evidence="8">The sequence shown here is derived from an EMBL/GenBank/DDBJ whole genome shotgun (WGS) entry which is preliminary data.</text>
</comment>
<organism evidence="8 9">
    <name type="scientific">Halostreptopolyspora alba</name>
    <dbReference type="NCBI Taxonomy" id="2487137"/>
    <lineage>
        <taxon>Bacteria</taxon>
        <taxon>Bacillati</taxon>
        <taxon>Actinomycetota</taxon>
        <taxon>Actinomycetes</taxon>
        <taxon>Streptosporangiales</taxon>
        <taxon>Nocardiopsidaceae</taxon>
        <taxon>Halostreptopolyspora</taxon>
    </lineage>
</organism>
<dbReference type="Gene3D" id="3.30.70.360">
    <property type="match status" value="1"/>
</dbReference>
<dbReference type="GO" id="GO:0016787">
    <property type="term" value="F:hydrolase activity"/>
    <property type="evidence" value="ECO:0007669"/>
    <property type="project" value="UniProtKB-KW"/>
</dbReference>
<dbReference type="Pfam" id="PF01546">
    <property type="entry name" value="Peptidase_M20"/>
    <property type="match status" value="1"/>
</dbReference>
<feature type="region of interest" description="Disordered" evidence="6">
    <location>
        <begin position="1"/>
        <end position="25"/>
    </location>
</feature>
<dbReference type="InterPro" id="IPR002933">
    <property type="entry name" value="Peptidase_M20"/>
</dbReference>
<keyword evidence="5" id="KW-0862">Zinc</keyword>
<evidence type="ECO:0000256" key="1">
    <source>
        <dbReference type="ARBA" id="ARBA00001947"/>
    </source>
</evidence>
<dbReference type="AlphaFoldDB" id="A0A3N0EIJ3"/>
<evidence type="ECO:0000313" key="8">
    <source>
        <dbReference type="EMBL" id="RNL87602.1"/>
    </source>
</evidence>
<dbReference type="Proteomes" id="UP000269198">
    <property type="component" value="Unassembled WGS sequence"/>
</dbReference>
<dbReference type="Gene3D" id="3.40.630.10">
    <property type="entry name" value="Zn peptidases"/>
    <property type="match status" value="1"/>
</dbReference>
<feature type="domain" description="Peptidase M20 dimerisation" evidence="7">
    <location>
        <begin position="194"/>
        <end position="294"/>
    </location>
</feature>
<evidence type="ECO:0000256" key="6">
    <source>
        <dbReference type="SAM" id="MobiDB-lite"/>
    </source>
</evidence>
<dbReference type="InterPro" id="IPR050072">
    <property type="entry name" value="Peptidase_M20A"/>
</dbReference>
<dbReference type="EMBL" id="RJMB01000001">
    <property type="protein sequence ID" value="RNL87602.1"/>
    <property type="molecule type" value="Genomic_DNA"/>
</dbReference>
<dbReference type="GO" id="GO:0046872">
    <property type="term" value="F:metal ion binding"/>
    <property type="evidence" value="ECO:0007669"/>
    <property type="project" value="UniProtKB-KW"/>
</dbReference>
<sequence>MGRCDRSGRQERPGPAPENGGTVDTHERDARGLLAELVELDTVGGGEGAAASLAARVLELSGLRVRTVGWEPGREQLLATTPEPADSPPLTFTGHLDTVPATAADWSSDPWRAEIDGDRMVGRGTSDMKSGVAAFLVALRQHRARPHRCRGAQVVLTAGEETGAEGAAGLPTGLARTGGWLIVGEPTANRLVPAHKGALWLRLTAQGVPAHGSAPESGRNAVVTLARVATALHDRADWPAQDGFGAVTANVGRMSGGTQVNVVPDAAELHLDLRTVPEVGAEALRERVRAIAGPEIEVSDLVNLPPVSTPPDAAVVTAAREALRGAGLEERPAPPARFFTDASVLAERLDAAGTVILGPGEPEQCHVVDEWCSLTRLSEAVDLYDRLLDSWCSAPVR</sequence>
<comment type="cofactor">
    <cofactor evidence="1">
        <name>Zn(2+)</name>
        <dbReference type="ChEBI" id="CHEBI:29105"/>
    </cofactor>
</comment>
<dbReference type="PANTHER" id="PTHR43808">
    <property type="entry name" value="ACETYLORNITHINE DEACETYLASE"/>
    <property type="match status" value="1"/>
</dbReference>
<dbReference type="Pfam" id="PF07687">
    <property type="entry name" value="M20_dimer"/>
    <property type="match status" value="1"/>
</dbReference>
<evidence type="ECO:0000313" key="9">
    <source>
        <dbReference type="Proteomes" id="UP000269198"/>
    </source>
</evidence>
<comment type="similarity">
    <text evidence="2">Belongs to the peptidase M20A family.</text>
</comment>
<protein>
    <submittedName>
        <fullName evidence="8">M20 family peptidase</fullName>
    </submittedName>
</protein>
<reference evidence="8 9" key="1">
    <citation type="submission" date="2018-11" db="EMBL/GenBank/DDBJ databases">
        <title>The genome draft of YIM 96095.</title>
        <authorList>
            <person name="Tang S.-K."/>
            <person name="Chunyu W.-X."/>
            <person name="Feng Y.-Z."/>
        </authorList>
    </citation>
    <scope>NUCLEOTIDE SEQUENCE [LARGE SCALE GENOMIC DNA]</scope>
    <source>
        <strain evidence="8 9">YIM 96095</strain>
    </source>
</reference>
<evidence type="ECO:0000256" key="4">
    <source>
        <dbReference type="ARBA" id="ARBA00022801"/>
    </source>
</evidence>
<evidence type="ECO:0000256" key="3">
    <source>
        <dbReference type="ARBA" id="ARBA00022723"/>
    </source>
</evidence>
<dbReference type="SUPFAM" id="SSF53187">
    <property type="entry name" value="Zn-dependent exopeptidases"/>
    <property type="match status" value="1"/>
</dbReference>
<dbReference type="InterPro" id="IPR011650">
    <property type="entry name" value="Peptidase_M20_dimer"/>
</dbReference>